<reference evidence="3" key="1">
    <citation type="journal article" date="2019" name="Int. J. Syst. Evol. Microbiol.">
        <title>The Global Catalogue of Microorganisms (GCM) 10K type strain sequencing project: providing services to taxonomists for standard genome sequencing and annotation.</title>
        <authorList>
            <consortium name="The Broad Institute Genomics Platform"/>
            <consortium name="The Broad Institute Genome Sequencing Center for Infectious Disease"/>
            <person name="Wu L."/>
            <person name="Ma J."/>
        </authorList>
    </citation>
    <scope>NUCLEOTIDE SEQUENCE [LARGE SCALE GENOMIC DNA]</scope>
    <source>
        <strain evidence="3">NBRC 107710</strain>
    </source>
</reference>
<evidence type="ECO:0000313" key="2">
    <source>
        <dbReference type="EMBL" id="GLS43287.1"/>
    </source>
</evidence>
<comment type="caution">
    <text evidence="2">The sequence shown here is derived from an EMBL/GenBank/DDBJ whole genome shotgun (WGS) entry which is preliminary data.</text>
</comment>
<dbReference type="Gene3D" id="3.40.50.720">
    <property type="entry name" value="NAD(P)-binding Rossmann-like Domain"/>
    <property type="match status" value="1"/>
</dbReference>
<protein>
    <submittedName>
        <fullName evidence="2">Nucleoside-diphosphate sugar epimerase</fullName>
    </submittedName>
</protein>
<dbReference type="Gene3D" id="3.90.25.10">
    <property type="entry name" value="UDP-galactose 4-epimerase, domain 1"/>
    <property type="match status" value="1"/>
</dbReference>
<gene>
    <name evidence="2" type="ORF">GCM10007884_12720</name>
</gene>
<organism evidence="2 3">
    <name type="scientific">Methylobacterium brachythecii</name>
    <dbReference type="NCBI Taxonomy" id="1176177"/>
    <lineage>
        <taxon>Bacteria</taxon>
        <taxon>Pseudomonadati</taxon>
        <taxon>Pseudomonadota</taxon>
        <taxon>Alphaproteobacteria</taxon>
        <taxon>Hyphomicrobiales</taxon>
        <taxon>Methylobacteriaceae</taxon>
        <taxon>Methylobacterium</taxon>
    </lineage>
</organism>
<dbReference type="InterPro" id="IPR016040">
    <property type="entry name" value="NAD(P)-bd_dom"/>
</dbReference>
<dbReference type="EMBL" id="BSPG01000004">
    <property type="protein sequence ID" value="GLS43287.1"/>
    <property type="molecule type" value="Genomic_DNA"/>
</dbReference>
<name>A0ABQ6CYW0_9HYPH</name>
<feature type="domain" description="NAD(P)-binding" evidence="1">
    <location>
        <begin position="19"/>
        <end position="132"/>
    </location>
</feature>
<dbReference type="InterPro" id="IPR051604">
    <property type="entry name" value="Ergot_Alk_Oxidoreductase"/>
</dbReference>
<dbReference type="InterPro" id="IPR036291">
    <property type="entry name" value="NAD(P)-bd_dom_sf"/>
</dbReference>
<dbReference type="PANTHER" id="PTHR43162:SF1">
    <property type="entry name" value="PRESTALK A DIFFERENTIATION PROTEIN A"/>
    <property type="match status" value="1"/>
</dbReference>
<accession>A0ABQ6CYW0</accession>
<evidence type="ECO:0000259" key="1">
    <source>
        <dbReference type="Pfam" id="PF13460"/>
    </source>
</evidence>
<evidence type="ECO:0000313" key="3">
    <source>
        <dbReference type="Proteomes" id="UP001156881"/>
    </source>
</evidence>
<dbReference type="Proteomes" id="UP001156881">
    <property type="component" value="Unassembled WGS sequence"/>
</dbReference>
<dbReference type="PANTHER" id="PTHR43162">
    <property type="match status" value="1"/>
</dbReference>
<sequence length="300" mass="31776">MPPLTSRSFKGTEMYAVTGATGQVGSAVVKRLLARGERVRIVARDEGRAADWVARGCELALADITDVKALAAAFAGCTGVFVLIPPLFDPEPGFPEVRAIAVALVEAIGKARPGRVVMLSTIGAQASEPNLLTQLGIVEATLAPLPIPVAFLRAAWFMENAAADVVSARETGVIASYLQPLDKPVPMVATADVGRLGADLLRETWTGTRIVELEGPERIAPIALAAAFSAQLERPVRAEAVERSAWETSFEAAGARNPGPRARMVDGFNEGWIEFEAGEAGSLKGMTKLPEVVARLVVRR</sequence>
<proteinExistence type="predicted"/>
<dbReference type="SUPFAM" id="SSF51735">
    <property type="entry name" value="NAD(P)-binding Rossmann-fold domains"/>
    <property type="match status" value="1"/>
</dbReference>
<keyword evidence="3" id="KW-1185">Reference proteome</keyword>
<dbReference type="Pfam" id="PF13460">
    <property type="entry name" value="NAD_binding_10"/>
    <property type="match status" value="1"/>
</dbReference>